<comment type="caution">
    <text evidence="1">The sequence shown here is derived from an EMBL/GenBank/DDBJ whole genome shotgun (WGS) entry which is preliminary data.</text>
</comment>
<organism evidence="1">
    <name type="scientific">marine sediment metagenome</name>
    <dbReference type="NCBI Taxonomy" id="412755"/>
    <lineage>
        <taxon>unclassified sequences</taxon>
        <taxon>metagenomes</taxon>
        <taxon>ecological metagenomes</taxon>
    </lineage>
</organism>
<sequence>MTFSVEYGSDAFLRWDNMREEFEVVKALPVLWKVDNVIYADFTVKAGFYSDLASIPQWATAVIPKLGHHVRPAVVHDWTYRMLGHEGLSRAQADLLFLHGMETDGVLAIRRAIIYRAVRLGGGGDFKSKRKEITKDDVFETVVDS</sequence>
<proteinExistence type="predicted"/>
<protein>
    <recommendedName>
        <fullName evidence="2">DUF1353 domain-containing protein</fullName>
    </recommendedName>
</protein>
<accession>A0A0F9F4H9</accession>
<dbReference type="EMBL" id="LAZR01022636">
    <property type="protein sequence ID" value="KKL81198.1"/>
    <property type="molecule type" value="Genomic_DNA"/>
</dbReference>
<evidence type="ECO:0008006" key="2">
    <source>
        <dbReference type="Google" id="ProtNLM"/>
    </source>
</evidence>
<dbReference type="AlphaFoldDB" id="A0A0F9F4H9"/>
<reference evidence="1" key="1">
    <citation type="journal article" date="2015" name="Nature">
        <title>Complex archaea that bridge the gap between prokaryotes and eukaryotes.</title>
        <authorList>
            <person name="Spang A."/>
            <person name="Saw J.H."/>
            <person name="Jorgensen S.L."/>
            <person name="Zaremba-Niedzwiedzka K."/>
            <person name="Martijn J."/>
            <person name="Lind A.E."/>
            <person name="van Eijk R."/>
            <person name="Schleper C."/>
            <person name="Guy L."/>
            <person name="Ettema T.J."/>
        </authorList>
    </citation>
    <scope>NUCLEOTIDE SEQUENCE</scope>
</reference>
<dbReference type="Pfam" id="PF07087">
    <property type="entry name" value="DUF1353"/>
    <property type="match status" value="1"/>
</dbReference>
<dbReference type="InterPro" id="IPR010767">
    <property type="entry name" value="Phage_CGC-2007_Cje0229"/>
</dbReference>
<gene>
    <name evidence="1" type="ORF">LCGC14_1997200</name>
</gene>
<evidence type="ECO:0000313" key="1">
    <source>
        <dbReference type="EMBL" id="KKL81198.1"/>
    </source>
</evidence>
<name>A0A0F9F4H9_9ZZZZ</name>